<sequence length="139" mass="15443">MMNLAEYRQTAARLADFLPWAALVSEGVVLNKDGSFQRTARFRGPDLDSAVSAELVAVAGRLNNAFRRLGSGWAIFVEAQRHPVGAYPASRFPDAASALVDAERKADFEEDAAHFESSYFLTFTYLSPPEDLARTERWL</sequence>
<proteinExistence type="predicted"/>
<protein>
    <recommendedName>
        <fullName evidence="3">Conjugal transfer protein TrbE</fullName>
    </recommendedName>
</protein>
<evidence type="ECO:0000313" key="2">
    <source>
        <dbReference type="Proteomes" id="UP000637002"/>
    </source>
</evidence>
<dbReference type="EMBL" id="BMGG01000015">
    <property type="protein sequence ID" value="GGC94085.1"/>
    <property type="molecule type" value="Genomic_DNA"/>
</dbReference>
<name>A0A916XR14_9HYPH</name>
<evidence type="ECO:0008006" key="3">
    <source>
        <dbReference type="Google" id="ProtNLM"/>
    </source>
</evidence>
<comment type="caution">
    <text evidence="1">The sequence shown here is derived from an EMBL/GenBank/DDBJ whole genome shotgun (WGS) entry which is preliminary data.</text>
</comment>
<reference evidence="1" key="1">
    <citation type="journal article" date="2014" name="Int. J. Syst. Evol. Microbiol.">
        <title>Complete genome sequence of Corynebacterium casei LMG S-19264T (=DSM 44701T), isolated from a smear-ripened cheese.</title>
        <authorList>
            <consortium name="US DOE Joint Genome Institute (JGI-PGF)"/>
            <person name="Walter F."/>
            <person name="Albersmeier A."/>
            <person name="Kalinowski J."/>
            <person name="Ruckert C."/>
        </authorList>
    </citation>
    <scope>NUCLEOTIDE SEQUENCE</scope>
    <source>
        <strain evidence="1">CGMCC 1.12919</strain>
    </source>
</reference>
<dbReference type="AlphaFoldDB" id="A0A916XR14"/>
<dbReference type="Proteomes" id="UP000637002">
    <property type="component" value="Unassembled WGS sequence"/>
</dbReference>
<accession>A0A916XR14</accession>
<evidence type="ECO:0000313" key="1">
    <source>
        <dbReference type="EMBL" id="GGC94085.1"/>
    </source>
</evidence>
<keyword evidence="2" id="KW-1185">Reference proteome</keyword>
<gene>
    <name evidence="1" type="ORF">GCM10010994_59850</name>
</gene>
<organism evidence="1 2">
    <name type="scientific">Chelatococcus reniformis</name>
    <dbReference type="NCBI Taxonomy" id="1494448"/>
    <lineage>
        <taxon>Bacteria</taxon>
        <taxon>Pseudomonadati</taxon>
        <taxon>Pseudomonadota</taxon>
        <taxon>Alphaproteobacteria</taxon>
        <taxon>Hyphomicrobiales</taxon>
        <taxon>Chelatococcaceae</taxon>
        <taxon>Chelatococcus</taxon>
    </lineage>
</organism>
<reference evidence="1" key="2">
    <citation type="submission" date="2020-09" db="EMBL/GenBank/DDBJ databases">
        <authorList>
            <person name="Sun Q."/>
            <person name="Zhou Y."/>
        </authorList>
    </citation>
    <scope>NUCLEOTIDE SEQUENCE</scope>
    <source>
        <strain evidence="1">CGMCC 1.12919</strain>
    </source>
</reference>